<organism evidence="1 2">
    <name type="scientific">Meloidogyne enterolobii</name>
    <name type="common">Root-knot nematode worm</name>
    <name type="synonym">Meloidogyne mayaguensis</name>
    <dbReference type="NCBI Taxonomy" id="390850"/>
    <lineage>
        <taxon>Eukaryota</taxon>
        <taxon>Metazoa</taxon>
        <taxon>Ecdysozoa</taxon>
        <taxon>Nematoda</taxon>
        <taxon>Chromadorea</taxon>
        <taxon>Rhabditida</taxon>
        <taxon>Tylenchina</taxon>
        <taxon>Tylenchomorpha</taxon>
        <taxon>Tylenchoidea</taxon>
        <taxon>Meloidogynidae</taxon>
        <taxon>Meloidogyninae</taxon>
        <taxon>Meloidogyne</taxon>
    </lineage>
</organism>
<accession>A0A6V7W208</accession>
<name>A0A6V7W208_MELEN</name>
<evidence type="ECO:0000313" key="1">
    <source>
        <dbReference type="EMBL" id="CAD2181032.1"/>
    </source>
</evidence>
<proteinExistence type="predicted"/>
<dbReference type="AlphaFoldDB" id="A0A6V7W208"/>
<comment type="caution">
    <text evidence="1">The sequence shown here is derived from an EMBL/GenBank/DDBJ whole genome shotgun (WGS) entry which is preliminary data.</text>
</comment>
<gene>
    <name evidence="1" type="ORF">MENT_LOCUS33154</name>
</gene>
<dbReference type="Proteomes" id="UP000580250">
    <property type="component" value="Unassembled WGS sequence"/>
</dbReference>
<evidence type="ECO:0000313" key="2">
    <source>
        <dbReference type="Proteomes" id="UP000580250"/>
    </source>
</evidence>
<dbReference type="EMBL" id="CAJEWN010000388">
    <property type="protein sequence ID" value="CAD2181032.1"/>
    <property type="molecule type" value="Genomic_DNA"/>
</dbReference>
<sequence>MEKYINILFKILTKGNISEKINLSFYKSLGNMEDYSGNISLFYTLIVEYIATSKDCLKMVPEIIFDFSTSAELKLSERAEKVEIEQLNGVKYTNYQITNIFNPKVCFVFEETASDFSTFKVRISMKN</sequence>
<protein>
    <submittedName>
        <fullName evidence="1">Uncharacterized protein</fullName>
    </submittedName>
</protein>
<reference evidence="1 2" key="1">
    <citation type="submission" date="2020-08" db="EMBL/GenBank/DDBJ databases">
        <authorList>
            <person name="Koutsovoulos G."/>
            <person name="Danchin GJ E."/>
        </authorList>
    </citation>
    <scope>NUCLEOTIDE SEQUENCE [LARGE SCALE GENOMIC DNA]</scope>
</reference>